<evidence type="ECO:0000313" key="13">
    <source>
        <dbReference type="Proteomes" id="UP001066276"/>
    </source>
</evidence>
<dbReference type="GO" id="GO:0016712">
    <property type="term" value="F:oxidoreductase activity, acting on paired donors, with incorporation or reduction of molecular oxygen, reduced flavin or flavoprotein as one donor, and incorporation of one atom of oxygen"/>
    <property type="evidence" value="ECO:0007669"/>
    <property type="project" value="TreeGrafter"/>
</dbReference>
<evidence type="ECO:0000256" key="4">
    <source>
        <dbReference type="ARBA" id="ARBA00022617"/>
    </source>
</evidence>
<evidence type="ECO:0000256" key="3">
    <source>
        <dbReference type="ARBA" id="ARBA00010617"/>
    </source>
</evidence>
<accession>A0AAV7L8Q5</accession>
<keyword evidence="9" id="KW-0472">Membrane</keyword>
<evidence type="ECO:0000256" key="9">
    <source>
        <dbReference type="ARBA" id="ARBA00023136"/>
    </source>
</evidence>
<dbReference type="FunFam" id="1.10.630.10:FF:000004">
    <property type="entry name" value="cytochrome P450 2D15 isoform X1"/>
    <property type="match status" value="1"/>
</dbReference>
<keyword evidence="4 10" id="KW-0349">Heme</keyword>
<comment type="subcellular location">
    <subcellularLocation>
        <location evidence="2">Membrane</location>
    </subcellularLocation>
</comment>
<evidence type="ECO:0000256" key="7">
    <source>
        <dbReference type="ARBA" id="ARBA00023004"/>
    </source>
</evidence>
<evidence type="ECO:0000256" key="2">
    <source>
        <dbReference type="ARBA" id="ARBA00004370"/>
    </source>
</evidence>
<dbReference type="GO" id="GO:0020037">
    <property type="term" value="F:heme binding"/>
    <property type="evidence" value="ECO:0007669"/>
    <property type="project" value="InterPro"/>
</dbReference>
<dbReference type="GO" id="GO:0005506">
    <property type="term" value="F:iron ion binding"/>
    <property type="evidence" value="ECO:0007669"/>
    <property type="project" value="InterPro"/>
</dbReference>
<name>A0AAV7L8Q5_PLEWA</name>
<dbReference type="AlphaFoldDB" id="A0AAV7L8Q5"/>
<dbReference type="PRINTS" id="PR00463">
    <property type="entry name" value="EP450I"/>
</dbReference>
<comment type="caution">
    <text evidence="12">The sequence shown here is derived from an EMBL/GenBank/DDBJ whole genome shotgun (WGS) entry which is preliminary data.</text>
</comment>
<comment type="similarity">
    <text evidence="3 11">Belongs to the cytochrome P450 family.</text>
</comment>
<evidence type="ECO:0000313" key="12">
    <source>
        <dbReference type="EMBL" id="KAJ1087382.1"/>
    </source>
</evidence>
<dbReference type="Proteomes" id="UP001066276">
    <property type="component" value="Chromosome 11"/>
</dbReference>
<dbReference type="GO" id="GO:0006805">
    <property type="term" value="P:xenobiotic metabolic process"/>
    <property type="evidence" value="ECO:0007669"/>
    <property type="project" value="TreeGrafter"/>
</dbReference>
<dbReference type="GO" id="GO:0016020">
    <property type="term" value="C:membrane"/>
    <property type="evidence" value="ECO:0007669"/>
    <property type="project" value="UniProtKB-SubCell"/>
</dbReference>
<dbReference type="SUPFAM" id="SSF48264">
    <property type="entry name" value="Cytochrome P450"/>
    <property type="match status" value="1"/>
</dbReference>
<dbReference type="PANTHER" id="PTHR24300">
    <property type="entry name" value="CYTOCHROME P450 508A4-RELATED"/>
    <property type="match status" value="1"/>
</dbReference>
<feature type="binding site" description="axial binding residue" evidence="10">
    <location>
        <position position="436"/>
    </location>
    <ligand>
        <name>heme</name>
        <dbReference type="ChEBI" id="CHEBI:30413"/>
    </ligand>
    <ligandPart>
        <name>Fe</name>
        <dbReference type="ChEBI" id="CHEBI:18248"/>
    </ligandPart>
</feature>
<proteinExistence type="inferred from homology"/>
<dbReference type="Pfam" id="PF00067">
    <property type="entry name" value="p450"/>
    <property type="match status" value="1"/>
</dbReference>
<sequence length="490" mass="55686">MPPLGAVLLALVVTLIATQYLKLQLLRRRYPPGPTPLPIIGNLWTLKCELRYETLMQLANTYGNIFTIWLGKTPAVVLNGCWSVRDALISHSEELSGRPITPALEEMAKGRGIVHSSGNSWKQHRRFSLMTLRNLGLGRRSLEVRIQEETKHLTEIFEMTKGNPVDPSQALVHCVSNVISAVVFGHRFSREDKEFHELVEANNFLLSFLGKTWCRLYDIAPWLMRCLPGPQQDFMRLNTLIEKFVEKEIKIHKENGLSKEPQDLIDCYLNQISNTSDDANSCYDNDNLVRTVADFFIAGTESPSTTLGWALLYMVNEPAIQEKVQKELDAVLGESKTIQWEDRKILPYTNAVIHEVQRYSNIQSAGVFRETVKETTLQGFNIVKGTIIIPNLASCHFDPDHWETPHQFNPNHFLDKDGNFVSNEAFLAFSAGHRVCLGELLARTELFIFFSSLLRAFTFKLPEGVKDVNLDYIFGLSLKPHPYKICAVPR</sequence>
<comment type="cofactor">
    <cofactor evidence="1 10">
        <name>heme</name>
        <dbReference type="ChEBI" id="CHEBI:30413"/>
    </cofactor>
</comment>
<gene>
    <name evidence="12" type="ORF">NDU88_000558</name>
</gene>
<dbReference type="InterPro" id="IPR002401">
    <property type="entry name" value="Cyt_P450_E_grp-I"/>
</dbReference>
<evidence type="ECO:0000256" key="11">
    <source>
        <dbReference type="RuleBase" id="RU000461"/>
    </source>
</evidence>
<evidence type="ECO:0000256" key="10">
    <source>
        <dbReference type="PIRSR" id="PIRSR602401-1"/>
    </source>
</evidence>
<dbReference type="GO" id="GO:0006082">
    <property type="term" value="P:organic acid metabolic process"/>
    <property type="evidence" value="ECO:0007669"/>
    <property type="project" value="TreeGrafter"/>
</dbReference>
<dbReference type="InterPro" id="IPR001128">
    <property type="entry name" value="Cyt_P450"/>
</dbReference>
<protein>
    <submittedName>
        <fullName evidence="12">Uncharacterized protein</fullName>
    </submittedName>
</protein>
<evidence type="ECO:0000256" key="5">
    <source>
        <dbReference type="ARBA" id="ARBA00022723"/>
    </source>
</evidence>
<evidence type="ECO:0000256" key="1">
    <source>
        <dbReference type="ARBA" id="ARBA00001971"/>
    </source>
</evidence>
<dbReference type="EMBL" id="JANPWB010000015">
    <property type="protein sequence ID" value="KAJ1087382.1"/>
    <property type="molecule type" value="Genomic_DNA"/>
</dbReference>
<organism evidence="12 13">
    <name type="scientific">Pleurodeles waltl</name>
    <name type="common">Iberian ribbed newt</name>
    <dbReference type="NCBI Taxonomy" id="8319"/>
    <lineage>
        <taxon>Eukaryota</taxon>
        <taxon>Metazoa</taxon>
        <taxon>Chordata</taxon>
        <taxon>Craniata</taxon>
        <taxon>Vertebrata</taxon>
        <taxon>Euteleostomi</taxon>
        <taxon>Amphibia</taxon>
        <taxon>Batrachia</taxon>
        <taxon>Caudata</taxon>
        <taxon>Salamandroidea</taxon>
        <taxon>Salamandridae</taxon>
        <taxon>Pleurodelinae</taxon>
        <taxon>Pleurodeles</taxon>
    </lineage>
</organism>
<keyword evidence="6 11" id="KW-0560">Oxidoreductase</keyword>
<keyword evidence="8 11" id="KW-0503">Monooxygenase</keyword>
<dbReference type="GO" id="GO:0005737">
    <property type="term" value="C:cytoplasm"/>
    <property type="evidence" value="ECO:0007669"/>
    <property type="project" value="TreeGrafter"/>
</dbReference>
<dbReference type="PRINTS" id="PR00385">
    <property type="entry name" value="P450"/>
</dbReference>
<keyword evidence="13" id="KW-1185">Reference proteome</keyword>
<evidence type="ECO:0000256" key="6">
    <source>
        <dbReference type="ARBA" id="ARBA00023002"/>
    </source>
</evidence>
<dbReference type="InterPro" id="IPR036396">
    <property type="entry name" value="Cyt_P450_sf"/>
</dbReference>
<dbReference type="InterPro" id="IPR050182">
    <property type="entry name" value="Cytochrome_P450_fam2"/>
</dbReference>
<reference evidence="12" key="1">
    <citation type="journal article" date="2022" name="bioRxiv">
        <title>Sequencing and chromosome-scale assembly of the giantPleurodeles waltlgenome.</title>
        <authorList>
            <person name="Brown T."/>
            <person name="Elewa A."/>
            <person name="Iarovenko S."/>
            <person name="Subramanian E."/>
            <person name="Araus A.J."/>
            <person name="Petzold A."/>
            <person name="Susuki M."/>
            <person name="Suzuki K.-i.T."/>
            <person name="Hayashi T."/>
            <person name="Toyoda A."/>
            <person name="Oliveira C."/>
            <person name="Osipova E."/>
            <person name="Leigh N.D."/>
            <person name="Simon A."/>
            <person name="Yun M.H."/>
        </authorList>
    </citation>
    <scope>NUCLEOTIDE SEQUENCE</scope>
    <source>
        <strain evidence="12">20211129_DDA</strain>
        <tissue evidence="12">Liver</tissue>
    </source>
</reference>
<dbReference type="InterPro" id="IPR017972">
    <property type="entry name" value="Cyt_P450_CS"/>
</dbReference>
<keyword evidence="5 10" id="KW-0479">Metal-binding</keyword>
<evidence type="ECO:0000256" key="8">
    <source>
        <dbReference type="ARBA" id="ARBA00023033"/>
    </source>
</evidence>
<dbReference type="PROSITE" id="PS00086">
    <property type="entry name" value="CYTOCHROME_P450"/>
    <property type="match status" value="1"/>
</dbReference>
<dbReference type="PANTHER" id="PTHR24300:SF368">
    <property type="entry name" value="CYTOCHROME P450, FAMILY 2, SUBFAMILY AB, POLYPEPTIDE 1"/>
    <property type="match status" value="1"/>
</dbReference>
<keyword evidence="7 10" id="KW-0408">Iron</keyword>
<dbReference type="Gene3D" id="1.10.630.10">
    <property type="entry name" value="Cytochrome P450"/>
    <property type="match status" value="1"/>
</dbReference>